<dbReference type="OrthoDB" id="2884956at2"/>
<accession>A0A3D8GSY9</accession>
<evidence type="ECO:0000313" key="2">
    <source>
        <dbReference type="Proteomes" id="UP000257144"/>
    </source>
</evidence>
<dbReference type="AlphaFoldDB" id="A0A3D8GSY9"/>
<name>A0A3D8GSY9_9BACI</name>
<dbReference type="EMBL" id="QNQT01000002">
    <property type="protein sequence ID" value="RDU37329.1"/>
    <property type="molecule type" value="Genomic_DNA"/>
</dbReference>
<comment type="caution">
    <text evidence="1">The sequence shown here is derived from an EMBL/GenBank/DDBJ whole genome shotgun (WGS) entry which is preliminary data.</text>
</comment>
<evidence type="ECO:0000313" key="1">
    <source>
        <dbReference type="EMBL" id="RDU37329.1"/>
    </source>
</evidence>
<dbReference type="RefSeq" id="WP_115451003.1">
    <property type="nucleotide sequence ID" value="NZ_QNQT01000002.1"/>
</dbReference>
<dbReference type="Proteomes" id="UP000257144">
    <property type="component" value="Unassembled WGS sequence"/>
</dbReference>
<protein>
    <submittedName>
        <fullName evidence="1">Uncharacterized protein</fullName>
    </submittedName>
</protein>
<proteinExistence type="predicted"/>
<reference evidence="1 2" key="1">
    <citation type="submission" date="2018-07" db="EMBL/GenBank/DDBJ databases">
        <title>Bacillus sp. YLB-04 draft genome sequence.</title>
        <authorList>
            <person name="Yu L."/>
            <person name="Tang X."/>
        </authorList>
    </citation>
    <scope>NUCLEOTIDE SEQUENCE [LARGE SCALE GENOMIC DNA]</scope>
    <source>
        <strain evidence="1 2">YLB-04</strain>
    </source>
</reference>
<sequence length="287" mass="32556">MGTAAIILLIGIAAWWAVSAAGDRKDPLNKADAYAYRENGILYWLNLNSRGGKVKGKQHRMNIIEKIGDPPFLEEKHYSLRGEKTGKGYELTVTGDGKKITYAAWFNGPNLMVQEQGRAADIYKAVGQKIIDDYVKDIQQEFETAVYHSEEKENKRLRKFFSDLNHIYGFLYTSENGSYQLFLKIDEALLEGELTGSLLLMADTGTPNNSYEETNYALNGITDGQMLEFYTNVDGKQTKLKGTFHGDAAAFDLSFWLSEDRLPFKAVMEEEYKRSYAEFKAEALKRK</sequence>
<keyword evidence="2" id="KW-1185">Reference proteome</keyword>
<gene>
    <name evidence="1" type="ORF">DRW41_05635</name>
</gene>
<organism evidence="1 2">
    <name type="scientific">Neobacillus piezotolerans</name>
    <dbReference type="NCBI Taxonomy" id="2259171"/>
    <lineage>
        <taxon>Bacteria</taxon>
        <taxon>Bacillati</taxon>
        <taxon>Bacillota</taxon>
        <taxon>Bacilli</taxon>
        <taxon>Bacillales</taxon>
        <taxon>Bacillaceae</taxon>
        <taxon>Neobacillus</taxon>
    </lineage>
</organism>